<evidence type="ECO:0000256" key="1">
    <source>
        <dbReference type="ARBA" id="ARBA00022604"/>
    </source>
</evidence>
<feature type="compositionally biased region" description="Basic and acidic residues" evidence="4">
    <location>
        <begin position="238"/>
        <end position="254"/>
    </location>
</feature>
<accession>A0A118JSM5</accession>
<dbReference type="Gramene" id="KVH89022">
    <property type="protein sequence ID" value="KVH89022"/>
    <property type="gene ID" value="Ccrd_009013"/>
</dbReference>
<organism evidence="5 6">
    <name type="scientific">Cynara cardunculus var. scolymus</name>
    <name type="common">Globe artichoke</name>
    <name type="synonym">Cynara scolymus</name>
    <dbReference type="NCBI Taxonomy" id="59895"/>
    <lineage>
        <taxon>Eukaryota</taxon>
        <taxon>Viridiplantae</taxon>
        <taxon>Streptophyta</taxon>
        <taxon>Embryophyta</taxon>
        <taxon>Tracheophyta</taxon>
        <taxon>Spermatophyta</taxon>
        <taxon>Magnoliopsida</taxon>
        <taxon>eudicotyledons</taxon>
        <taxon>Gunneridae</taxon>
        <taxon>Pentapetalae</taxon>
        <taxon>asterids</taxon>
        <taxon>campanulids</taxon>
        <taxon>Asterales</taxon>
        <taxon>Asteraceae</taxon>
        <taxon>Carduoideae</taxon>
        <taxon>Cardueae</taxon>
        <taxon>Carduinae</taxon>
        <taxon>Cynara</taxon>
    </lineage>
</organism>
<feature type="non-terminal residue" evidence="5">
    <location>
        <position position="290"/>
    </location>
</feature>
<gene>
    <name evidence="5" type="ORF">Ccrd_009013</name>
</gene>
<evidence type="ECO:0000313" key="6">
    <source>
        <dbReference type="Proteomes" id="UP000243975"/>
    </source>
</evidence>
<dbReference type="EMBL" id="LEKV01005321">
    <property type="protein sequence ID" value="KVH89022.1"/>
    <property type="molecule type" value="Genomic_DNA"/>
</dbReference>
<dbReference type="Proteomes" id="UP000243975">
    <property type="component" value="Unassembled WGS sequence"/>
</dbReference>
<dbReference type="InterPro" id="IPR044989">
    <property type="entry name" value="TAC1"/>
</dbReference>
<keyword evidence="1" id="KW-0341">Growth regulation</keyword>
<proteinExistence type="inferred from homology"/>
<dbReference type="PANTHER" id="PTHR38366:SF1">
    <property type="entry name" value="PROTEIN TILLER ANGLE CONTROL 1"/>
    <property type="match status" value="1"/>
</dbReference>
<feature type="region of interest" description="Disordered" evidence="4">
    <location>
        <begin position="238"/>
        <end position="290"/>
    </location>
</feature>
<protein>
    <recommendedName>
        <fullName evidence="3">Protein TILLER ANGLE CONTROL 1</fullName>
    </recommendedName>
</protein>
<evidence type="ECO:0000256" key="3">
    <source>
        <dbReference type="ARBA" id="ARBA00026138"/>
    </source>
</evidence>
<evidence type="ECO:0000256" key="2">
    <source>
        <dbReference type="ARBA" id="ARBA00025796"/>
    </source>
</evidence>
<evidence type="ECO:0000256" key="4">
    <source>
        <dbReference type="SAM" id="MobiDB-lite"/>
    </source>
</evidence>
<dbReference type="GO" id="GO:0001763">
    <property type="term" value="P:morphogenesis of a branching structure"/>
    <property type="evidence" value="ECO:0007669"/>
    <property type="project" value="InterPro"/>
</dbReference>
<dbReference type="STRING" id="59895.A0A118JSM5"/>
<dbReference type="PANTHER" id="PTHR38366">
    <property type="entry name" value="NAD-DEPENDENT PROTEIN DEACETYLASE HST1-LIKE PROTEIN"/>
    <property type="match status" value="1"/>
</dbReference>
<keyword evidence="6" id="KW-1185">Reference proteome</keyword>
<feature type="compositionally biased region" description="Basic residues" evidence="4">
    <location>
        <begin position="261"/>
        <end position="270"/>
    </location>
</feature>
<comment type="caution">
    <text evidence="5">The sequence shown here is derived from an EMBL/GenBank/DDBJ whole genome shotgun (WGS) entry which is preliminary data.</text>
</comment>
<comment type="similarity">
    <text evidence="2">Belongs to the TAC family.</text>
</comment>
<reference evidence="5 6" key="1">
    <citation type="journal article" date="2016" name="Sci. Rep.">
        <title>The genome sequence of the outbreeding globe artichoke constructed de novo incorporating a phase-aware low-pass sequencing strategy of F1 progeny.</title>
        <authorList>
            <person name="Scaglione D."/>
            <person name="Reyes-Chin-Wo S."/>
            <person name="Acquadro A."/>
            <person name="Froenicke L."/>
            <person name="Portis E."/>
            <person name="Beitel C."/>
            <person name="Tirone M."/>
            <person name="Mauro R."/>
            <person name="Lo Monaco A."/>
            <person name="Mauromicale G."/>
            <person name="Faccioli P."/>
            <person name="Cattivelli L."/>
            <person name="Rieseberg L."/>
            <person name="Michelmore R."/>
            <person name="Lanteri S."/>
        </authorList>
    </citation>
    <scope>NUCLEOTIDE SEQUENCE [LARGE SCALE GENOMIC DNA]</scope>
    <source>
        <strain evidence="5">2C</strain>
    </source>
</reference>
<name>A0A118JSM5_CYNCS</name>
<dbReference type="AlphaFoldDB" id="A0A118JSM5"/>
<sequence>MEGPDLTILETHEMENQRKLESFDWKPKISRIRSFRVLDIQATIEIFNWVHRRFHQKDEVGQDAAKTEVAGNGRDKLALLKNAALDSVFDGWKEGILSIGTLGLDPALLKDFKPEDDMYLCEIIPNELFVDDDGGDQEREMNFPLVLKACKHGFLHDQKDDHHPQYSCDATCKPSDHDEDGVEDLAGLDTDQVKKERKAGDRITLADLFWADSEKNLLKKNKLADNDEDHVKVLHYDHDTTESNTKHASNDDRVALISKKNPAHPIKKINRQLDMDSNENHPLDRRDGEE</sequence>
<evidence type="ECO:0000313" key="5">
    <source>
        <dbReference type="EMBL" id="KVH89022.1"/>
    </source>
</evidence>
<feature type="compositionally biased region" description="Basic and acidic residues" evidence="4">
    <location>
        <begin position="271"/>
        <end position="290"/>
    </location>
</feature>